<reference evidence="2 3" key="1">
    <citation type="submission" date="2019-01" db="EMBL/GenBank/DDBJ databases">
        <title>Fusobacterium necrophorum Isolated From the Uterus of Dairy Cows.</title>
        <authorList>
            <person name="Francis A.M."/>
        </authorList>
    </citation>
    <scope>NUCLEOTIDE SEQUENCE [LARGE SCALE GENOMIC DNA]</scope>
    <source>
        <strain evidence="2 3">KG35</strain>
    </source>
</reference>
<evidence type="ECO:0008006" key="4">
    <source>
        <dbReference type="Google" id="ProtNLM"/>
    </source>
</evidence>
<sequence>MKKLALVLGSLLVIGSAASAKEVMPAPMPEPEVKIVEKPVEVIVYRDRVVEAPAKWKPNGSIDVQYRWYGETENKVDGQLKKEGLAEGEHDWAREENNYGRLQTEAKINFTENQRLEIRTRNFHTWAHGKNSEYEKAKAEDDKIRLRHFYNFGKIADTKVNATSRLEWDQKSGDGAKKLEASVGFNFADYLFNNDFVKTTNFTVRPLYAHKWTNQRGEERKGSEVLGLNLESNFEFPYGFELEFKLEPTYTFYGAKKYVTNVKHPEVSDLKEKKRALDMDVTLTLSNSVNLYTQDKFALDFNFEGGYDAYKFHQYRSYDKDKKKAGAKRSYSLYALPTLEASYQATEFVKLYAAAGAEYRNWKEENEDYATKWRWQPTAWAGMKVNF</sequence>
<dbReference type="AlphaFoldDB" id="A0A4Q2L231"/>
<gene>
    <name evidence="2" type="ORF">EPT53_05105</name>
</gene>
<evidence type="ECO:0000313" key="3">
    <source>
        <dbReference type="Proteomes" id="UP000289216"/>
    </source>
</evidence>
<proteinExistence type="predicted"/>
<accession>A0A4Q2L231</accession>
<dbReference type="Proteomes" id="UP000289216">
    <property type="component" value="Unassembled WGS sequence"/>
</dbReference>
<organism evidence="2 3">
    <name type="scientific">Fusobacterium necrophorum</name>
    <dbReference type="NCBI Taxonomy" id="859"/>
    <lineage>
        <taxon>Bacteria</taxon>
        <taxon>Fusobacteriati</taxon>
        <taxon>Fusobacteriota</taxon>
        <taxon>Fusobacteriia</taxon>
        <taxon>Fusobacteriales</taxon>
        <taxon>Fusobacteriaceae</taxon>
        <taxon>Fusobacterium</taxon>
    </lineage>
</organism>
<evidence type="ECO:0000256" key="1">
    <source>
        <dbReference type="SAM" id="SignalP"/>
    </source>
</evidence>
<keyword evidence="1" id="KW-0732">Signal</keyword>
<comment type="caution">
    <text evidence="2">The sequence shown here is derived from an EMBL/GenBank/DDBJ whole genome shotgun (WGS) entry which is preliminary data.</text>
</comment>
<name>A0A4Q2L231_9FUSO</name>
<feature type="chain" id="PRO_5020643338" description="Major outer membrane protein" evidence="1">
    <location>
        <begin position="21"/>
        <end position="387"/>
    </location>
</feature>
<feature type="signal peptide" evidence="1">
    <location>
        <begin position="1"/>
        <end position="20"/>
    </location>
</feature>
<dbReference type="RefSeq" id="WP_129490948.1">
    <property type="nucleotide sequence ID" value="NZ_SBAP01000010.1"/>
</dbReference>
<dbReference type="EMBL" id="SBAP01000010">
    <property type="protein sequence ID" value="RXZ70071.1"/>
    <property type="molecule type" value="Genomic_DNA"/>
</dbReference>
<evidence type="ECO:0000313" key="2">
    <source>
        <dbReference type="EMBL" id="RXZ70071.1"/>
    </source>
</evidence>
<protein>
    <recommendedName>
        <fullName evidence="4">Major outer membrane protein</fullName>
    </recommendedName>
</protein>